<proteinExistence type="inferred from homology"/>
<reference evidence="10 11" key="1">
    <citation type="journal article" date="2024" name="Int. J. Syst. Evol. Microbiol.">
        <title>Paenibacillus hexagrammi sp. nov., a novel bacterium isolated from the gut content of Hexagrammos agrammus.</title>
        <authorList>
            <person name="Jung H.K."/>
            <person name="Kim D.G."/>
            <person name="Zin H."/>
            <person name="Park J."/>
            <person name="Jung H."/>
            <person name="Kim Y.O."/>
            <person name="Kong H.J."/>
            <person name="Kim J.W."/>
            <person name="Kim Y.S."/>
        </authorList>
    </citation>
    <scope>NUCLEOTIDE SEQUENCE [LARGE SCALE GENOMIC DNA]</scope>
    <source>
        <strain evidence="10 11">YPD9-1</strain>
    </source>
</reference>
<dbReference type="Pfam" id="PF02073">
    <property type="entry name" value="Peptidase_M29"/>
    <property type="match status" value="1"/>
</dbReference>
<evidence type="ECO:0000256" key="9">
    <source>
        <dbReference type="ARBA" id="ARBA00023049"/>
    </source>
</evidence>
<evidence type="ECO:0000256" key="6">
    <source>
        <dbReference type="ARBA" id="ARBA00022670"/>
    </source>
</evidence>
<keyword evidence="11" id="KW-1185">Reference proteome</keyword>
<evidence type="ECO:0000256" key="8">
    <source>
        <dbReference type="ARBA" id="ARBA00022801"/>
    </source>
</evidence>
<evidence type="ECO:0000256" key="7">
    <source>
        <dbReference type="ARBA" id="ARBA00022723"/>
    </source>
</evidence>
<evidence type="ECO:0000256" key="2">
    <source>
        <dbReference type="ARBA" id="ARBA00001946"/>
    </source>
</evidence>
<dbReference type="InterPro" id="IPR052170">
    <property type="entry name" value="M29_Exopeptidase"/>
</dbReference>
<dbReference type="InterPro" id="IPR000787">
    <property type="entry name" value="Peptidase_M29"/>
</dbReference>
<keyword evidence="7" id="KW-0479">Metal-binding</keyword>
<dbReference type="EMBL" id="CP090978">
    <property type="protein sequence ID" value="UJF34418.1"/>
    <property type="molecule type" value="Genomic_DNA"/>
</dbReference>
<gene>
    <name evidence="10" type="ORF">L0M14_04265</name>
</gene>
<accession>A0ABY3SK59</accession>
<dbReference type="Proteomes" id="UP001649230">
    <property type="component" value="Chromosome"/>
</dbReference>
<dbReference type="SUPFAM" id="SSF144052">
    <property type="entry name" value="Thermophilic metalloprotease-like"/>
    <property type="match status" value="1"/>
</dbReference>
<comment type="cofactor">
    <cofactor evidence="1">
        <name>Co(2+)</name>
        <dbReference type="ChEBI" id="CHEBI:48828"/>
    </cofactor>
</comment>
<evidence type="ECO:0000313" key="11">
    <source>
        <dbReference type="Proteomes" id="UP001649230"/>
    </source>
</evidence>
<dbReference type="GO" id="GO:0004177">
    <property type="term" value="F:aminopeptidase activity"/>
    <property type="evidence" value="ECO:0007669"/>
    <property type="project" value="UniProtKB-KW"/>
</dbReference>
<sequence>MNSFDEQLEKYAKLVVKVGVNLQPGQDLIVEAPLENISFARLIVKKAYEAGAKFVQVQWIDEWITRSRFECAQDESFDYYPEWYALMLERFVENGGALIHIKVPDPELYRGIPAEKVSRANKAMAIARKKYQQYARTHSFSWCLIKAPTQAWANTVFADLPEEKRVAAMWDSIFQFNRIHEEDPVTAWKQHIGRLKQVQQILNEKKYKRLHYKAPGTDVTVELPEEHVWLGGDESNARGNRFVANMPTEEVFTMPHRTGVNGKVTSTMPLNINGLLVDRFSFTFREGRIVDYSAEVGADHLAALLESDEGSRYLGEIALVPHDSPISNARRIFYNIGIDENASCHMAIGSSYPVNLKNGTKLSRDELLEKGGNTSLTHVDFMIGSAELDIDGELYNGEVEPIFRKGNWAIEALR</sequence>
<dbReference type="PANTHER" id="PTHR34448">
    <property type="entry name" value="AMINOPEPTIDASE"/>
    <property type="match status" value="1"/>
</dbReference>
<evidence type="ECO:0000256" key="5">
    <source>
        <dbReference type="ARBA" id="ARBA00022438"/>
    </source>
</evidence>
<evidence type="ECO:0000256" key="1">
    <source>
        <dbReference type="ARBA" id="ARBA00001941"/>
    </source>
</evidence>
<name>A0ABY3SK59_9BACL</name>
<keyword evidence="5 10" id="KW-0031">Aminopeptidase</keyword>
<evidence type="ECO:0000313" key="10">
    <source>
        <dbReference type="EMBL" id="UJF34418.1"/>
    </source>
</evidence>
<dbReference type="PANTHER" id="PTHR34448:SF3">
    <property type="entry name" value="AMINOPEPTIDASE AMPS"/>
    <property type="match status" value="1"/>
</dbReference>
<organism evidence="10 11">
    <name type="scientific">Paenibacillus hexagrammi</name>
    <dbReference type="NCBI Taxonomy" id="2908839"/>
    <lineage>
        <taxon>Bacteria</taxon>
        <taxon>Bacillati</taxon>
        <taxon>Bacillota</taxon>
        <taxon>Bacilli</taxon>
        <taxon>Bacillales</taxon>
        <taxon>Paenibacillaceae</taxon>
        <taxon>Paenibacillus</taxon>
    </lineage>
</organism>
<dbReference type="PRINTS" id="PR00919">
    <property type="entry name" value="THERMOPTASE"/>
</dbReference>
<protein>
    <submittedName>
        <fullName evidence="10">Aminopeptidase</fullName>
    </submittedName>
</protein>
<keyword evidence="9" id="KW-0482">Metalloprotease</keyword>
<comment type="cofactor">
    <cofactor evidence="2">
        <name>Mg(2+)</name>
        <dbReference type="ChEBI" id="CHEBI:18420"/>
    </cofactor>
</comment>
<evidence type="ECO:0000256" key="4">
    <source>
        <dbReference type="ARBA" id="ARBA00008236"/>
    </source>
</evidence>
<dbReference type="RefSeq" id="WP_235120992.1">
    <property type="nucleotide sequence ID" value="NZ_CP090978.1"/>
</dbReference>
<evidence type="ECO:0000256" key="3">
    <source>
        <dbReference type="ARBA" id="ARBA00001947"/>
    </source>
</evidence>
<dbReference type="Gene3D" id="3.40.1830.10">
    <property type="entry name" value="Thermophilic metalloprotease (M29)"/>
    <property type="match status" value="1"/>
</dbReference>
<keyword evidence="6" id="KW-0645">Protease</keyword>
<dbReference type="InterPro" id="IPR035097">
    <property type="entry name" value="M29_N-terminal"/>
</dbReference>
<keyword evidence="8" id="KW-0378">Hydrolase</keyword>
<comment type="cofactor">
    <cofactor evidence="3">
        <name>Zn(2+)</name>
        <dbReference type="ChEBI" id="CHEBI:29105"/>
    </cofactor>
</comment>
<comment type="similarity">
    <text evidence="4">Belongs to the peptidase M29 family.</text>
</comment>